<organism evidence="5">
    <name type="scientific">Grosmannia clavigera (strain kw1407 / UAMH 11150)</name>
    <name type="common">Blue stain fungus</name>
    <name type="synonym">Graphiocladiella clavigera</name>
    <dbReference type="NCBI Taxonomy" id="655863"/>
    <lineage>
        <taxon>Eukaryota</taxon>
        <taxon>Fungi</taxon>
        <taxon>Dikarya</taxon>
        <taxon>Ascomycota</taxon>
        <taxon>Pezizomycotina</taxon>
        <taxon>Sordariomycetes</taxon>
        <taxon>Sordariomycetidae</taxon>
        <taxon>Ophiostomatales</taxon>
        <taxon>Ophiostomataceae</taxon>
        <taxon>Leptographium</taxon>
    </lineage>
</organism>
<dbReference type="EMBL" id="GL629729">
    <property type="protein sequence ID" value="EFX06378.1"/>
    <property type="molecule type" value="Genomic_DNA"/>
</dbReference>
<dbReference type="Proteomes" id="UP000007796">
    <property type="component" value="Unassembled WGS sequence"/>
</dbReference>
<feature type="domain" description="RdRP-like PH" evidence="3">
    <location>
        <begin position="127"/>
        <end position="260"/>
    </location>
</feature>
<evidence type="ECO:0000259" key="2">
    <source>
        <dbReference type="Pfam" id="PF05183"/>
    </source>
</evidence>
<dbReference type="PANTHER" id="PTHR23079:SF17">
    <property type="entry name" value="RNA-DEPENDENT RNA POLYMERASE"/>
    <property type="match status" value="1"/>
</dbReference>
<keyword evidence="1 4" id="KW-0696">RNA-directed RNA polymerase</keyword>
<dbReference type="AlphaFoldDB" id="F0X765"/>
<dbReference type="GO" id="GO:0031380">
    <property type="term" value="C:nuclear RNA-directed RNA polymerase complex"/>
    <property type="evidence" value="ECO:0007669"/>
    <property type="project" value="TreeGrafter"/>
</dbReference>
<dbReference type="InterPro" id="IPR007855">
    <property type="entry name" value="RDRP"/>
</dbReference>
<keyword evidence="5" id="KW-1185">Reference proteome</keyword>
<dbReference type="OrthoDB" id="6513042at2759"/>
<dbReference type="PANTHER" id="PTHR23079">
    <property type="entry name" value="RNA-DEPENDENT RNA POLYMERASE"/>
    <property type="match status" value="1"/>
</dbReference>
<comment type="similarity">
    <text evidence="1">Belongs to the RdRP family.</text>
</comment>
<dbReference type="HOGENOM" id="CLU_001366_2_0_1"/>
<dbReference type="InterPro" id="IPR057596">
    <property type="entry name" value="RDRP_core"/>
</dbReference>
<accession>F0X765</accession>
<sequence length="1259" mass="142437">MEVFMTNLPAQGNFGDRVLREQLKPFMKNLAIAEKSFNCEKPLNRKHGTITFLNESDGRKFLQFYGESKLPHGRTASRLKILGAKVLCRLSQRQPNTFTLKHLRAEVDKPNRPPEERRGGYADFLPSFKLHSLQCGYYRYNQGRLEYVPEMKEVGEGAVTFGKRYLTVDIFRDSEFVNESNLLYIPLGTIYEIVWSANGELTLTLQSAPFIFVDTEFMQQSGRVRQTQLSPKHAEVGGTCLIYRINVDPVQLQRKMDYLNTMLTVTRYDVSNRLAPPIADSLKKLHAKLASMLTSSKLPFSILFQLQALAWNAFLYPDTVADLASELVVLQKTAPVSVDAMKMLFTDIGWPTPNDADPSQFEVPALVAHLLKKEREIRSGYAIREGLLSPSENLAPICRVSVTPTRILLYGPEFEKKNRVLRKFPNQHDCFIRVQFCDENGDSLRLLGRRTSYEKVYKRFIDIMKNGIQIVGRTYKFLGWSHSSLRAHSMWFTAPFIDDTGRLQTHLTIISTLGDFAGIRSPAKCAARIGQAFSETPYAVPLSEHKISVMLVDDVKSKDGKHVFSDGVGTISLDAAAAVWKYVPKSKRNPTCFQVRYAGAKGMLSLDTRLQGSQILLRPSMIKFESNETENLEICDVAKAMPLYLNRQMIKILEDMSVPRKWFLRLQNDALQQLRLIASSAYNMAYFLKHQSVGTSIKLHKLLLLTDKLGLDYRTEPFLRRAAEAVVLRELRLLKHKARIPVPFGITLFGVMDETEFLAKGQVYVTFETKQGLKPQRFEQPPGHAVYLLVTRSPALHPGDIQWACNMIPPEGHPLRELSNCVVFSAKGARDLPSQLSGGDLDGDIFNLIWDREVCRPVELKTYRAAEYARVPPQNIWREVQTEDIAQFFIDFMKTDHLGTIATRHMILADQKEMGTLDSDCIAMAELHSTAVDFSKTGIPADLNELRRASPFRPDFLAPGSLVYVHNKADIELEKYVANNERDVHAEALDGPAHKYYRSEKVLGVLYRAVDERKIWYTDIHKGESETTTTDGTGAGTVLDKLREWARKQCAELGCDSWHERQEEAAGIRSAYEDSIRSMMHSNSENPMQPISELEVFTGALISKTGAQNNRQRDRSRKLREEFERISSWITGQMRPRERQQAADGRDMLEWMELCLACAHSREVRDEDERWGNTRSDAIQSFPLVAMAALLREIDYRLSPSGTHSSVLEHAGLLRARSSSGGMRDETNHAVKPLSVGDGVMPAVCTVVITTGSSVLTDL</sequence>
<keyword evidence="1" id="KW-0808">Transferase</keyword>
<evidence type="ECO:0000313" key="5">
    <source>
        <dbReference type="Proteomes" id="UP000007796"/>
    </source>
</evidence>
<reference evidence="4 5" key="1">
    <citation type="journal article" date="2011" name="Proc. Natl. Acad. Sci. U.S.A.">
        <title>Genome and transcriptome analyses of the mountain pine beetle-fungal symbiont Grosmannia clavigera, a lodgepole pine pathogen.</title>
        <authorList>
            <person name="DiGuistini S."/>
            <person name="Wang Y."/>
            <person name="Liao N.Y."/>
            <person name="Taylor G."/>
            <person name="Tanguay P."/>
            <person name="Feau N."/>
            <person name="Henrissat B."/>
            <person name="Chan S.K."/>
            <person name="Hesse-Orce U."/>
            <person name="Alamouti S.M."/>
            <person name="Tsui C.K.M."/>
            <person name="Docking R.T."/>
            <person name="Levasseur A."/>
            <person name="Haridas S."/>
            <person name="Robertson G."/>
            <person name="Birol I."/>
            <person name="Holt R.A."/>
            <person name="Marra M.A."/>
            <person name="Hamelin R.C."/>
            <person name="Hirst M."/>
            <person name="Jones S.J.M."/>
            <person name="Bohlmann J."/>
            <person name="Breuil C."/>
        </authorList>
    </citation>
    <scope>NUCLEOTIDE SEQUENCE [LARGE SCALE GENOMIC DNA]</scope>
    <source>
        <strain evidence="5">kw1407 / UAMH 11150</strain>
    </source>
</reference>
<dbReference type="GeneID" id="25980160"/>
<keyword evidence="1" id="KW-0548">Nucleotidyltransferase</keyword>
<dbReference type="Pfam" id="PF05183">
    <property type="entry name" value="RdRP"/>
    <property type="match status" value="1"/>
</dbReference>
<dbReference type="GO" id="GO:0003968">
    <property type="term" value="F:RNA-directed RNA polymerase activity"/>
    <property type="evidence" value="ECO:0007669"/>
    <property type="project" value="UniProtKB-KW"/>
</dbReference>
<dbReference type="GO" id="GO:0003723">
    <property type="term" value="F:RNA binding"/>
    <property type="evidence" value="ECO:0007669"/>
    <property type="project" value="UniProtKB-KW"/>
</dbReference>
<comment type="catalytic activity">
    <reaction evidence="1">
        <text>RNA(n) + a ribonucleoside 5'-triphosphate = RNA(n+1) + diphosphate</text>
        <dbReference type="Rhea" id="RHEA:21248"/>
        <dbReference type="Rhea" id="RHEA-COMP:14527"/>
        <dbReference type="Rhea" id="RHEA-COMP:17342"/>
        <dbReference type="ChEBI" id="CHEBI:33019"/>
        <dbReference type="ChEBI" id="CHEBI:61557"/>
        <dbReference type="ChEBI" id="CHEBI:140395"/>
        <dbReference type="EC" id="2.7.7.48"/>
    </reaction>
</comment>
<name>F0X765_GROCL</name>
<dbReference type="GO" id="GO:0030422">
    <property type="term" value="P:siRNA processing"/>
    <property type="evidence" value="ECO:0007669"/>
    <property type="project" value="TreeGrafter"/>
</dbReference>
<evidence type="ECO:0000313" key="4">
    <source>
        <dbReference type="EMBL" id="EFX06378.1"/>
    </source>
</evidence>
<dbReference type="STRING" id="655863.F0X765"/>
<gene>
    <name evidence="4" type="ORF">CMQ_6699</name>
</gene>
<keyword evidence="1" id="KW-0694">RNA-binding</keyword>
<dbReference type="InParanoid" id="F0X765"/>
<dbReference type="Pfam" id="PF25358">
    <property type="entry name" value="PH_fung_RdRP"/>
    <property type="match status" value="1"/>
</dbReference>
<dbReference type="RefSeq" id="XP_014175860.1">
    <property type="nucleotide sequence ID" value="XM_014320385.1"/>
</dbReference>
<dbReference type="InterPro" id="IPR057503">
    <property type="entry name" value="PH_RdRP"/>
</dbReference>
<protein>
    <recommendedName>
        <fullName evidence="1">RNA-dependent RNA polymerase</fullName>
        <ecNumber evidence="1">2.7.7.48</ecNumber>
    </recommendedName>
</protein>
<proteinExistence type="inferred from homology"/>
<dbReference type="EC" id="2.7.7.48" evidence="1"/>
<evidence type="ECO:0000256" key="1">
    <source>
        <dbReference type="RuleBase" id="RU363098"/>
    </source>
</evidence>
<evidence type="ECO:0000259" key="3">
    <source>
        <dbReference type="Pfam" id="PF25358"/>
    </source>
</evidence>
<dbReference type="eggNOG" id="KOG0988">
    <property type="taxonomic scope" value="Eukaryota"/>
</dbReference>
<feature type="domain" description="RDRP core" evidence="2">
    <location>
        <begin position="402"/>
        <end position="1010"/>
    </location>
</feature>